<protein>
    <submittedName>
        <fullName evidence="2">Uncharacterized protein</fullName>
    </submittedName>
</protein>
<keyword evidence="1" id="KW-0732">Signal</keyword>
<feature type="chain" id="PRO_5028959187" evidence="1">
    <location>
        <begin position="25"/>
        <end position="210"/>
    </location>
</feature>
<proteinExistence type="predicted"/>
<dbReference type="KEGG" id="trb:HB776_01520"/>
<organism evidence="2 3">
    <name type="scientific">Tardiphaga robiniae</name>
    <dbReference type="NCBI Taxonomy" id="943830"/>
    <lineage>
        <taxon>Bacteria</taxon>
        <taxon>Pseudomonadati</taxon>
        <taxon>Pseudomonadota</taxon>
        <taxon>Alphaproteobacteria</taxon>
        <taxon>Hyphomicrobiales</taxon>
        <taxon>Nitrobacteraceae</taxon>
        <taxon>Tardiphaga</taxon>
    </lineage>
</organism>
<dbReference type="AlphaFoldDB" id="A0A7G6TTH8"/>
<evidence type="ECO:0000313" key="2">
    <source>
        <dbReference type="EMBL" id="QND70060.1"/>
    </source>
</evidence>
<dbReference type="Proteomes" id="UP000515291">
    <property type="component" value="Chromosome"/>
</dbReference>
<dbReference type="EMBL" id="CP050292">
    <property type="protein sequence ID" value="QND70060.1"/>
    <property type="molecule type" value="Genomic_DNA"/>
</dbReference>
<feature type="signal peptide" evidence="1">
    <location>
        <begin position="1"/>
        <end position="24"/>
    </location>
</feature>
<gene>
    <name evidence="2" type="ORF">HB776_01520</name>
</gene>
<reference evidence="3" key="1">
    <citation type="journal article" date="2020" name="Mol. Plant Microbe">
        <title>Rhizobial microsymbionts of the narrowly endemic Oxytropis species growing in Kamchatka are characterized by significant genetic diversity and possess a set of genes that are associated with T3SS and T6SS secretion systems and can affect the development of symbiosis.</title>
        <authorList>
            <person name="Safronova V."/>
            <person name="Guro P."/>
            <person name="Sazanova A."/>
            <person name="Kuznetsova I."/>
            <person name="Belimov A."/>
            <person name="Yakubov V."/>
            <person name="Chirak E."/>
            <person name="Afonin A."/>
            <person name="Gogolev Y."/>
            <person name="Andronov E."/>
            <person name="Tikhonovich I."/>
        </authorList>
    </citation>
    <scope>NUCLEOTIDE SEQUENCE [LARGE SCALE GENOMIC DNA]</scope>
    <source>
        <strain evidence="3">581</strain>
    </source>
</reference>
<name>A0A7G6TTH8_9BRAD</name>
<dbReference type="RefSeq" id="WP_184514523.1">
    <property type="nucleotide sequence ID" value="NZ_CP050292.1"/>
</dbReference>
<evidence type="ECO:0000256" key="1">
    <source>
        <dbReference type="SAM" id="SignalP"/>
    </source>
</evidence>
<sequence>MTIRVLSLLVLTSALTIGGPLARAEDEPAKVDAVKAAEFNKRMFAGPLGPKLTYACFVRRYDAEHLARHPKQKVSTMKLLVVAGHPPEESYTPYSFRLGFKYRHRKGDWDSSGSCGQIQDTDKGQEVTFACSVDCDGGGIAIGLAKDIDATLVRVERVRIWQNSKPDEEPGTDALTGGEDDKIFRLDRTNLKECESLITDRKELAAMRSK</sequence>
<evidence type="ECO:0000313" key="3">
    <source>
        <dbReference type="Proteomes" id="UP000515291"/>
    </source>
</evidence>
<accession>A0A7G6TTH8</accession>